<organism evidence="17 18">
    <name type="scientific">Cognatishimia activa</name>
    <dbReference type="NCBI Taxonomy" id="1715691"/>
    <lineage>
        <taxon>Bacteria</taxon>
        <taxon>Pseudomonadati</taxon>
        <taxon>Pseudomonadota</taxon>
        <taxon>Alphaproteobacteria</taxon>
        <taxon>Rhodobacterales</taxon>
        <taxon>Paracoccaceae</taxon>
        <taxon>Cognatishimia</taxon>
    </lineage>
</organism>
<name>A0A0N7MBR7_9RHOB</name>
<accession>A0A0N7MBR7</accession>
<dbReference type="GO" id="GO:0043752">
    <property type="term" value="F:adenosylcobinamide kinase activity"/>
    <property type="evidence" value="ECO:0007669"/>
    <property type="project" value="UniProtKB-EC"/>
</dbReference>
<gene>
    <name evidence="17" type="primary">cobP</name>
    <name evidence="17" type="ORF">TA5114_01967</name>
</gene>
<evidence type="ECO:0000256" key="7">
    <source>
        <dbReference type="ARBA" id="ARBA00007490"/>
    </source>
</evidence>
<evidence type="ECO:0000256" key="5">
    <source>
        <dbReference type="ARBA" id="ARBA00004692"/>
    </source>
</evidence>
<reference evidence="18" key="1">
    <citation type="submission" date="2015-09" db="EMBL/GenBank/DDBJ databases">
        <authorList>
            <person name="Rodrigo-Torres Lidia"/>
            <person name="Arahal R.David."/>
        </authorList>
    </citation>
    <scope>NUCLEOTIDE SEQUENCE [LARGE SCALE GENOMIC DNA]</scope>
    <source>
        <strain evidence="18">CECT 5114</strain>
    </source>
</reference>
<evidence type="ECO:0000313" key="18">
    <source>
        <dbReference type="Proteomes" id="UP000051184"/>
    </source>
</evidence>
<evidence type="ECO:0000256" key="3">
    <source>
        <dbReference type="ARBA" id="ARBA00001522"/>
    </source>
</evidence>
<dbReference type="GO" id="GO:0009236">
    <property type="term" value="P:cobalamin biosynthetic process"/>
    <property type="evidence" value="ECO:0007669"/>
    <property type="project" value="UniProtKB-UniRule"/>
</dbReference>
<dbReference type="PIRSF" id="PIRSF006135">
    <property type="entry name" value="CobU"/>
    <property type="match status" value="1"/>
</dbReference>
<dbReference type="OrthoDB" id="9788370at2"/>
<comment type="pathway">
    <text evidence="6 14">Cofactor biosynthesis; adenosylcobalamin biosynthesis; adenosylcobalamin from cob(II)yrinate a,c-diamide: step 5/7.</text>
</comment>
<dbReference type="EMBL" id="CYUE01000020">
    <property type="protein sequence ID" value="CUK26160.1"/>
    <property type="molecule type" value="Genomic_DNA"/>
</dbReference>
<dbReference type="InterPro" id="IPR003203">
    <property type="entry name" value="CobU/CobP"/>
</dbReference>
<comment type="catalytic activity">
    <reaction evidence="3">
        <text>adenosylcob(III)inamide + GTP = adenosylcob(III)inamide phosphate + GDP + H(+)</text>
        <dbReference type="Rhea" id="RHEA:15765"/>
        <dbReference type="ChEBI" id="CHEBI:2480"/>
        <dbReference type="ChEBI" id="CHEBI:15378"/>
        <dbReference type="ChEBI" id="CHEBI:37565"/>
        <dbReference type="ChEBI" id="CHEBI:58189"/>
        <dbReference type="ChEBI" id="CHEBI:58502"/>
        <dbReference type="EC" id="2.7.1.156"/>
    </reaction>
</comment>
<protein>
    <recommendedName>
        <fullName evidence="14">Bifunctional adenosylcobalamin biosynthesis protein</fullName>
        <ecNumber evidence="14">2.7.1.156</ecNumber>
        <ecNumber evidence="14">2.7.7.62</ecNumber>
    </recommendedName>
</protein>
<evidence type="ECO:0000256" key="8">
    <source>
        <dbReference type="ARBA" id="ARBA00022573"/>
    </source>
</evidence>
<feature type="binding site" evidence="16">
    <location>
        <begin position="10"/>
        <end position="17"/>
    </location>
    <ligand>
        <name>GTP</name>
        <dbReference type="ChEBI" id="CHEBI:37565"/>
    </ligand>
</feature>
<evidence type="ECO:0000256" key="10">
    <source>
        <dbReference type="ARBA" id="ARBA00022741"/>
    </source>
</evidence>
<keyword evidence="12 14" id="KW-0067">ATP-binding</keyword>
<evidence type="ECO:0000256" key="13">
    <source>
        <dbReference type="ARBA" id="ARBA00023134"/>
    </source>
</evidence>
<comment type="catalytic activity">
    <reaction evidence="2 14">
        <text>adenosylcob(III)inamide phosphate + GTP + H(+) = adenosylcob(III)inamide-GDP + diphosphate</text>
        <dbReference type="Rhea" id="RHEA:22712"/>
        <dbReference type="ChEBI" id="CHEBI:15378"/>
        <dbReference type="ChEBI" id="CHEBI:33019"/>
        <dbReference type="ChEBI" id="CHEBI:37565"/>
        <dbReference type="ChEBI" id="CHEBI:58502"/>
        <dbReference type="ChEBI" id="CHEBI:60487"/>
        <dbReference type="EC" id="2.7.7.62"/>
    </reaction>
</comment>
<evidence type="ECO:0000256" key="14">
    <source>
        <dbReference type="PIRNR" id="PIRNR006135"/>
    </source>
</evidence>
<evidence type="ECO:0000256" key="15">
    <source>
        <dbReference type="PIRSR" id="PIRSR006135-1"/>
    </source>
</evidence>
<keyword evidence="9 14" id="KW-0808">Transferase</keyword>
<dbReference type="Proteomes" id="UP000051184">
    <property type="component" value="Unassembled WGS sequence"/>
</dbReference>
<comment type="catalytic activity">
    <reaction evidence="1 14">
        <text>adenosylcob(III)inamide + ATP = adenosylcob(III)inamide phosphate + ADP + H(+)</text>
        <dbReference type="Rhea" id="RHEA:15769"/>
        <dbReference type="ChEBI" id="CHEBI:2480"/>
        <dbReference type="ChEBI" id="CHEBI:15378"/>
        <dbReference type="ChEBI" id="CHEBI:30616"/>
        <dbReference type="ChEBI" id="CHEBI:58502"/>
        <dbReference type="ChEBI" id="CHEBI:456216"/>
        <dbReference type="EC" id="2.7.1.156"/>
    </reaction>
</comment>
<feature type="binding site" evidence="16">
    <location>
        <begin position="35"/>
        <end position="37"/>
    </location>
    <ligand>
        <name>GTP</name>
        <dbReference type="ChEBI" id="CHEBI:37565"/>
    </ligand>
</feature>
<dbReference type="CDD" id="cd00544">
    <property type="entry name" value="CobU"/>
    <property type="match status" value="1"/>
</dbReference>
<keyword evidence="10 14" id="KW-0547">Nucleotide-binding</keyword>
<dbReference type="GO" id="GO:0005525">
    <property type="term" value="F:GTP binding"/>
    <property type="evidence" value="ECO:0007669"/>
    <property type="project" value="UniProtKB-UniRule"/>
</dbReference>
<feature type="active site" description="GMP-histidine intermediate" evidence="15">
    <location>
        <position position="51"/>
    </location>
</feature>
<feature type="binding site" evidence="16">
    <location>
        <position position="63"/>
    </location>
    <ligand>
        <name>GTP</name>
        <dbReference type="ChEBI" id="CHEBI:37565"/>
    </ligand>
</feature>
<evidence type="ECO:0000256" key="1">
    <source>
        <dbReference type="ARBA" id="ARBA00000312"/>
    </source>
</evidence>
<dbReference type="EC" id="2.7.7.62" evidence="14"/>
<keyword evidence="13 14" id="KW-0342">GTP-binding</keyword>
<keyword evidence="18" id="KW-1185">Reference proteome</keyword>
<dbReference type="Pfam" id="PF02283">
    <property type="entry name" value="CobU"/>
    <property type="match status" value="1"/>
</dbReference>
<comment type="function">
    <text evidence="4 14">Catalyzes ATP-dependent phosphorylation of adenosylcobinamide and addition of GMP to adenosylcobinamide phosphate.</text>
</comment>
<dbReference type="NCBIfam" id="NF004469">
    <property type="entry name" value="PRK05800.1"/>
    <property type="match status" value="1"/>
</dbReference>
<evidence type="ECO:0000256" key="6">
    <source>
        <dbReference type="ARBA" id="ARBA00005159"/>
    </source>
</evidence>
<dbReference type="InterPro" id="IPR027417">
    <property type="entry name" value="P-loop_NTPase"/>
</dbReference>
<dbReference type="GO" id="GO:0008820">
    <property type="term" value="F:cobinamide phosphate guanylyltransferase activity"/>
    <property type="evidence" value="ECO:0007669"/>
    <property type="project" value="UniProtKB-UniRule"/>
</dbReference>
<sequence length="173" mass="18454">MLPKLSFILGGAASGKSAFAEQLVIQTGAPRVYIATAQVFDAEMRAKVDAHLTMRGTDWRTIEAPTDLSDAFASINQDEVVLLDCATMWLSNHMMAEADIAAETEGLLAQINDCSGRVVVVSNEVGMGIVPDNALARRFRDAQGKLNQQIAAQAELAVFVVAGLPNVLKGQLP</sequence>
<dbReference type="EC" id="2.7.1.156" evidence="14"/>
<dbReference type="PANTHER" id="PTHR34848">
    <property type="match status" value="1"/>
</dbReference>
<keyword evidence="11 14" id="KW-0418">Kinase</keyword>
<feature type="binding site" evidence="16">
    <location>
        <position position="84"/>
    </location>
    <ligand>
        <name>GTP</name>
        <dbReference type="ChEBI" id="CHEBI:37565"/>
    </ligand>
</feature>
<comment type="pathway">
    <text evidence="5 14">Cofactor biosynthesis; adenosylcobalamin biosynthesis; adenosylcobalamin from cob(II)yrinate a,c-diamide: step 6/7.</text>
</comment>
<evidence type="ECO:0000256" key="16">
    <source>
        <dbReference type="PIRSR" id="PIRSR006135-2"/>
    </source>
</evidence>
<dbReference type="PANTHER" id="PTHR34848:SF1">
    <property type="entry name" value="BIFUNCTIONAL ADENOSYLCOBALAMIN BIOSYNTHESIS PROTEIN COBU"/>
    <property type="match status" value="1"/>
</dbReference>
<proteinExistence type="inferred from homology"/>
<evidence type="ECO:0000256" key="12">
    <source>
        <dbReference type="ARBA" id="ARBA00022840"/>
    </source>
</evidence>
<comment type="similarity">
    <text evidence="7 14">Belongs to the CobU/CobP family.</text>
</comment>
<evidence type="ECO:0000256" key="9">
    <source>
        <dbReference type="ARBA" id="ARBA00022679"/>
    </source>
</evidence>
<dbReference type="AlphaFoldDB" id="A0A0N7MBR7"/>
<dbReference type="SUPFAM" id="SSF52540">
    <property type="entry name" value="P-loop containing nucleoside triphosphate hydrolases"/>
    <property type="match status" value="1"/>
</dbReference>
<dbReference type="GO" id="GO:0005524">
    <property type="term" value="F:ATP binding"/>
    <property type="evidence" value="ECO:0007669"/>
    <property type="project" value="UniProtKB-UniRule"/>
</dbReference>
<dbReference type="Gene3D" id="3.40.50.300">
    <property type="entry name" value="P-loop containing nucleotide triphosphate hydrolases"/>
    <property type="match status" value="1"/>
</dbReference>
<dbReference type="STRING" id="1715691.TA5113_02059"/>
<dbReference type="RefSeq" id="WP_058315092.1">
    <property type="nucleotide sequence ID" value="NZ_CYTO01000020.1"/>
</dbReference>
<evidence type="ECO:0000256" key="11">
    <source>
        <dbReference type="ARBA" id="ARBA00022777"/>
    </source>
</evidence>
<evidence type="ECO:0000313" key="17">
    <source>
        <dbReference type="EMBL" id="CUK26160.1"/>
    </source>
</evidence>
<keyword evidence="8 14" id="KW-0169">Cobalamin biosynthesis</keyword>
<evidence type="ECO:0000256" key="2">
    <source>
        <dbReference type="ARBA" id="ARBA00000711"/>
    </source>
</evidence>
<dbReference type="UniPathway" id="UPA00148">
    <property type="reaction ID" value="UER00236"/>
</dbReference>
<evidence type="ECO:0000256" key="4">
    <source>
        <dbReference type="ARBA" id="ARBA00003889"/>
    </source>
</evidence>